<dbReference type="RefSeq" id="WP_273840569.1">
    <property type="nucleotide sequence ID" value="NZ_JAQQWT010000002.1"/>
</dbReference>
<sequence length="306" mass="35167">MSYFLTIFLFLSSPFLTPDDLTVTYEGQPIATVNRMQFHSPLIGKEMIDSDKYQLFLNQIQQQVYTPPVNAKIDKYGQIVPEQIGYMLDKRSFHETFYKYYYGNEEAQFEVPLRPVHPKVNSEILSNIRVQRIGQYVTYFNKRNKERSHNISLATEAINNHVVFPGETFSFNEVVGKRTRARGYLTAPVIVRGELSEDIGGGICQVSSTLYNAIDHAGLKIVQRYSHSRRVPYVPRGRDATVSWYGPDFMFKNQLNQPILIQARIYGGQMLVYILSSDLIENEQRRVPGAPLKLPKEINITNEQNG</sequence>
<dbReference type="InterPro" id="IPR007391">
    <property type="entry name" value="Vancomycin_resist_VanW"/>
</dbReference>
<dbReference type="PANTHER" id="PTHR35788:SF1">
    <property type="entry name" value="EXPORTED PROTEIN"/>
    <property type="match status" value="1"/>
</dbReference>
<gene>
    <name evidence="1" type="ORF">ACFFH4_13415</name>
</gene>
<proteinExistence type="predicted"/>
<dbReference type="InterPro" id="IPR052913">
    <property type="entry name" value="Glycopeptide_resist_protein"/>
</dbReference>
<keyword evidence="2" id="KW-1185">Reference proteome</keyword>
<reference evidence="1 2" key="1">
    <citation type="submission" date="2024-09" db="EMBL/GenBank/DDBJ databases">
        <authorList>
            <person name="Sun Q."/>
            <person name="Mori K."/>
        </authorList>
    </citation>
    <scope>NUCLEOTIDE SEQUENCE [LARGE SCALE GENOMIC DNA]</scope>
    <source>
        <strain evidence="1 2">NCAIM B.02301</strain>
    </source>
</reference>
<evidence type="ECO:0000313" key="1">
    <source>
        <dbReference type="EMBL" id="MFC0560048.1"/>
    </source>
</evidence>
<comment type="caution">
    <text evidence="1">The sequence shown here is derived from an EMBL/GenBank/DDBJ whole genome shotgun (WGS) entry which is preliminary data.</text>
</comment>
<dbReference type="Pfam" id="PF04294">
    <property type="entry name" value="VanW"/>
    <property type="match status" value="1"/>
</dbReference>
<name>A0ABV6NIS9_9BACI</name>
<evidence type="ECO:0000313" key="2">
    <source>
        <dbReference type="Proteomes" id="UP001589833"/>
    </source>
</evidence>
<accession>A0ABV6NIS9</accession>
<organism evidence="1 2">
    <name type="scientific">Halalkalibacter alkalisediminis</name>
    <dbReference type="NCBI Taxonomy" id="935616"/>
    <lineage>
        <taxon>Bacteria</taxon>
        <taxon>Bacillati</taxon>
        <taxon>Bacillota</taxon>
        <taxon>Bacilli</taxon>
        <taxon>Bacillales</taxon>
        <taxon>Bacillaceae</taxon>
        <taxon>Halalkalibacter</taxon>
    </lineage>
</organism>
<protein>
    <submittedName>
        <fullName evidence="1">VanW family protein</fullName>
    </submittedName>
</protein>
<dbReference type="EMBL" id="JBHLTR010000017">
    <property type="protein sequence ID" value="MFC0560048.1"/>
    <property type="molecule type" value="Genomic_DNA"/>
</dbReference>
<dbReference type="PANTHER" id="PTHR35788">
    <property type="entry name" value="EXPORTED PROTEIN-RELATED"/>
    <property type="match status" value="1"/>
</dbReference>
<dbReference type="Proteomes" id="UP001589833">
    <property type="component" value="Unassembled WGS sequence"/>
</dbReference>